<feature type="region of interest" description="Disordered" evidence="1">
    <location>
        <begin position="47"/>
        <end position="102"/>
    </location>
</feature>
<gene>
    <name evidence="3" type="ORF">DB30_05833</name>
</gene>
<feature type="compositionally biased region" description="Acidic residues" evidence="1">
    <location>
        <begin position="72"/>
        <end position="83"/>
    </location>
</feature>
<feature type="region of interest" description="Disordered" evidence="1">
    <location>
        <begin position="356"/>
        <end position="390"/>
    </location>
</feature>
<evidence type="ECO:0000313" key="3">
    <source>
        <dbReference type="EMBL" id="KIG15133.1"/>
    </source>
</evidence>
<dbReference type="Proteomes" id="UP000031599">
    <property type="component" value="Unassembled WGS sequence"/>
</dbReference>
<dbReference type="EMBL" id="JMCC02000059">
    <property type="protein sequence ID" value="KIG15133.1"/>
    <property type="molecule type" value="Genomic_DNA"/>
</dbReference>
<feature type="chain" id="PRO_5002145447" description="Lipoprotein" evidence="2">
    <location>
        <begin position="23"/>
        <end position="390"/>
    </location>
</feature>
<keyword evidence="2" id="KW-0732">Signal</keyword>
<feature type="signal peptide" evidence="2">
    <location>
        <begin position="1"/>
        <end position="22"/>
    </location>
</feature>
<evidence type="ECO:0000256" key="2">
    <source>
        <dbReference type="SAM" id="SignalP"/>
    </source>
</evidence>
<reference evidence="3 4" key="1">
    <citation type="submission" date="2014-12" db="EMBL/GenBank/DDBJ databases">
        <title>Genome assembly of Enhygromyxa salina DSM 15201.</title>
        <authorList>
            <person name="Sharma G."/>
            <person name="Subramanian S."/>
        </authorList>
    </citation>
    <scope>NUCLEOTIDE SEQUENCE [LARGE SCALE GENOMIC DNA]</scope>
    <source>
        <strain evidence="3 4">DSM 15201</strain>
    </source>
</reference>
<comment type="caution">
    <text evidence="3">The sequence shown here is derived from an EMBL/GenBank/DDBJ whole genome shotgun (WGS) entry which is preliminary data.</text>
</comment>
<proteinExistence type="predicted"/>
<sequence>MLDRARFAPFALALSVAPGVLAMSGLASMAACTSEQPSNLAKLADADKTTDQNQPETKTADSGAIGAATAEDGADTTSPDEDGSASTTWPVDADGIPLPPQDGAAPLLSPGAEDKRVQLRLALADDAHYRITTIGMLKLPLIEKPTGFAREEDVSVSDCKGEEAARTCLLTHTYRNYEAEPPAGSGLEADEKQVAGLTTSHRVDASGLRITDTAVIGEASPAHFKALAQVHRLYCVRLPSEPVGVGATWKDVCRLRQGGSIVTRELTWRLAKLEDTEEGVRAEIEYAGRVRRIDPKGKLINGEIMGALYFWVDAGEPHLMRERVGFTLDAGKGVTTGTDFRYQFSKVGSDGEELLRTDGKPFDMPPQALNDLRSVPSGTTRDGELQLDQK</sequence>
<protein>
    <recommendedName>
        <fullName evidence="5">Lipoprotein</fullName>
    </recommendedName>
</protein>
<name>A0A0C1ZVQ2_9BACT</name>
<dbReference type="PROSITE" id="PS51257">
    <property type="entry name" value="PROKAR_LIPOPROTEIN"/>
    <property type="match status" value="1"/>
</dbReference>
<dbReference type="RefSeq" id="WP_052552133.1">
    <property type="nucleotide sequence ID" value="NZ_JMCC02000059.1"/>
</dbReference>
<feature type="compositionally biased region" description="Basic and acidic residues" evidence="1">
    <location>
        <begin position="381"/>
        <end position="390"/>
    </location>
</feature>
<organism evidence="3 4">
    <name type="scientific">Enhygromyxa salina</name>
    <dbReference type="NCBI Taxonomy" id="215803"/>
    <lineage>
        <taxon>Bacteria</taxon>
        <taxon>Pseudomonadati</taxon>
        <taxon>Myxococcota</taxon>
        <taxon>Polyangia</taxon>
        <taxon>Nannocystales</taxon>
        <taxon>Nannocystaceae</taxon>
        <taxon>Enhygromyxa</taxon>
    </lineage>
</organism>
<evidence type="ECO:0000256" key="1">
    <source>
        <dbReference type="SAM" id="MobiDB-lite"/>
    </source>
</evidence>
<dbReference type="AlphaFoldDB" id="A0A0C1ZVQ2"/>
<accession>A0A0C1ZVQ2</accession>
<evidence type="ECO:0008006" key="5">
    <source>
        <dbReference type="Google" id="ProtNLM"/>
    </source>
</evidence>
<evidence type="ECO:0000313" key="4">
    <source>
        <dbReference type="Proteomes" id="UP000031599"/>
    </source>
</evidence>